<reference evidence="1 2" key="1">
    <citation type="submission" date="2018-07" db="EMBL/GenBank/DDBJ databases">
        <title>Genomic Encyclopedia of Type Strains, Phase III (KMG-III): the genomes of soil and plant-associated and newly described type strains.</title>
        <authorList>
            <person name="Whitman W."/>
        </authorList>
    </citation>
    <scope>NUCLEOTIDE SEQUENCE [LARGE SCALE GENOMIC DNA]</scope>
    <source>
        <strain evidence="1 2">31-25a</strain>
    </source>
</reference>
<dbReference type="OrthoDB" id="8116195at2"/>
<sequence>MDIPATISAVTTALGFVRELNAIDVQADKAELKLKIAEISSALADAKMGLIDAVEIVREKDKAIAEAKAALKFRAENLINFDGMFYDQRDGKPVGDPYCTVCIETGSTYKLVNDVSAAGHPFKCPKCKSNYGMARAFTKV</sequence>
<accession>A0A368YYW1</accession>
<evidence type="ECO:0000313" key="1">
    <source>
        <dbReference type="EMBL" id="RCW85392.1"/>
    </source>
</evidence>
<keyword evidence="2" id="KW-1185">Reference proteome</keyword>
<proteinExistence type="predicted"/>
<organism evidence="1 2">
    <name type="scientific">Phyllobacterium bourgognense</name>
    <dbReference type="NCBI Taxonomy" id="314236"/>
    <lineage>
        <taxon>Bacteria</taxon>
        <taxon>Pseudomonadati</taxon>
        <taxon>Pseudomonadota</taxon>
        <taxon>Alphaproteobacteria</taxon>
        <taxon>Hyphomicrobiales</taxon>
        <taxon>Phyllobacteriaceae</taxon>
        <taxon>Phyllobacterium</taxon>
    </lineage>
</organism>
<dbReference type="EMBL" id="QPJM01000003">
    <property type="protein sequence ID" value="RCW85392.1"/>
    <property type="molecule type" value="Genomic_DNA"/>
</dbReference>
<gene>
    <name evidence="1" type="ORF">C7476_103234</name>
</gene>
<comment type="caution">
    <text evidence="1">The sequence shown here is derived from an EMBL/GenBank/DDBJ whole genome shotgun (WGS) entry which is preliminary data.</text>
</comment>
<evidence type="ECO:0000313" key="2">
    <source>
        <dbReference type="Proteomes" id="UP000253324"/>
    </source>
</evidence>
<protein>
    <submittedName>
        <fullName evidence="1">Uncharacterized protein</fullName>
    </submittedName>
</protein>
<dbReference type="Proteomes" id="UP000253324">
    <property type="component" value="Unassembled WGS sequence"/>
</dbReference>
<name>A0A368YYW1_9HYPH</name>
<dbReference type="AlphaFoldDB" id="A0A368YYW1"/>
<dbReference type="RefSeq" id="WP_114429241.1">
    <property type="nucleotide sequence ID" value="NZ_QPJM01000003.1"/>
</dbReference>